<sequence>MAFKCCILFALVAAASAAVLPVAVKHIEYPDTPAEYQFEYSVHDDHTGDIKSQHEEHRYEHAYRNTCYCLHKIHLNHELLKIY</sequence>
<evidence type="ECO:0000256" key="1">
    <source>
        <dbReference type="SAM" id="SignalP"/>
    </source>
</evidence>
<protein>
    <submittedName>
        <fullName evidence="2">Uncharacterized protein</fullName>
    </submittedName>
</protein>
<keyword evidence="1" id="KW-0732">Signal</keyword>
<evidence type="ECO:0000313" key="2">
    <source>
        <dbReference type="EnsemblMetazoa" id="AMIN014523-PA"/>
    </source>
</evidence>
<organism evidence="2 3">
    <name type="scientific">Anopheles minimus</name>
    <dbReference type="NCBI Taxonomy" id="112268"/>
    <lineage>
        <taxon>Eukaryota</taxon>
        <taxon>Metazoa</taxon>
        <taxon>Ecdysozoa</taxon>
        <taxon>Arthropoda</taxon>
        <taxon>Hexapoda</taxon>
        <taxon>Insecta</taxon>
        <taxon>Pterygota</taxon>
        <taxon>Neoptera</taxon>
        <taxon>Endopterygota</taxon>
        <taxon>Diptera</taxon>
        <taxon>Nematocera</taxon>
        <taxon>Culicoidea</taxon>
        <taxon>Culicidae</taxon>
        <taxon>Anophelinae</taxon>
        <taxon>Anopheles</taxon>
    </lineage>
</organism>
<feature type="signal peptide" evidence="1">
    <location>
        <begin position="1"/>
        <end position="17"/>
    </location>
</feature>
<accession>A0A182WPB6</accession>
<keyword evidence="3" id="KW-1185">Reference proteome</keyword>
<dbReference type="EnsemblMetazoa" id="AMIN014523-RA">
    <property type="protein sequence ID" value="AMIN014523-PA"/>
    <property type="gene ID" value="AMIN014523"/>
</dbReference>
<reference evidence="2" key="2">
    <citation type="submission" date="2020-05" db="UniProtKB">
        <authorList>
            <consortium name="EnsemblMetazoa"/>
        </authorList>
    </citation>
    <scope>IDENTIFICATION</scope>
    <source>
        <strain evidence="2">MINIMUS1</strain>
    </source>
</reference>
<evidence type="ECO:0000313" key="3">
    <source>
        <dbReference type="Proteomes" id="UP000075920"/>
    </source>
</evidence>
<dbReference type="AlphaFoldDB" id="A0A182WPB6"/>
<name>A0A182WPB6_9DIPT</name>
<dbReference type="STRING" id="112268.A0A182WPB6"/>
<reference evidence="3" key="1">
    <citation type="submission" date="2013-03" db="EMBL/GenBank/DDBJ databases">
        <title>The Genome Sequence of Anopheles minimus MINIMUS1.</title>
        <authorList>
            <consortium name="The Broad Institute Genomics Platform"/>
            <person name="Neafsey D.E."/>
            <person name="Walton C."/>
            <person name="Walker B."/>
            <person name="Young S.K."/>
            <person name="Zeng Q."/>
            <person name="Gargeya S."/>
            <person name="Fitzgerald M."/>
            <person name="Haas B."/>
            <person name="Abouelleil A."/>
            <person name="Allen A.W."/>
            <person name="Alvarado L."/>
            <person name="Arachchi H.M."/>
            <person name="Berlin A.M."/>
            <person name="Chapman S.B."/>
            <person name="Gainer-Dewar J."/>
            <person name="Goldberg J."/>
            <person name="Griggs A."/>
            <person name="Gujja S."/>
            <person name="Hansen M."/>
            <person name="Howarth C."/>
            <person name="Imamovic A."/>
            <person name="Ireland A."/>
            <person name="Larimer J."/>
            <person name="McCowan C."/>
            <person name="Murphy C."/>
            <person name="Pearson M."/>
            <person name="Poon T.W."/>
            <person name="Priest M."/>
            <person name="Roberts A."/>
            <person name="Saif S."/>
            <person name="Shea T."/>
            <person name="Sisk P."/>
            <person name="Sykes S."/>
            <person name="Wortman J."/>
            <person name="Nusbaum C."/>
            <person name="Birren B."/>
        </authorList>
    </citation>
    <scope>NUCLEOTIDE SEQUENCE [LARGE SCALE GENOMIC DNA]</scope>
    <source>
        <strain evidence="3">MINIMUS1</strain>
    </source>
</reference>
<proteinExistence type="predicted"/>
<feature type="chain" id="PRO_5008141682" evidence="1">
    <location>
        <begin position="18"/>
        <end position="83"/>
    </location>
</feature>
<dbReference type="VEuPathDB" id="VectorBase:AMIN014523"/>
<dbReference type="Proteomes" id="UP000075920">
    <property type="component" value="Unassembled WGS sequence"/>
</dbReference>